<dbReference type="Proteomes" id="UP000707451">
    <property type="component" value="Unassembled WGS sequence"/>
</dbReference>
<dbReference type="GO" id="GO:0005634">
    <property type="term" value="C:nucleus"/>
    <property type="evidence" value="ECO:0007669"/>
    <property type="project" value="UniProtKB-SubCell"/>
</dbReference>
<name>A0A9P7XLA3_9FUNG</name>
<dbReference type="InterPro" id="IPR012337">
    <property type="entry name" value="RNaseH-like_sf"/>
</dbReference>
<dbReference type="AlphaFoldDB" id="A0A9P7XLA3"/>
<feature type="region of interest" description="Disordered" evidence="6">
    <location>
        <begin position="230"/>
        <end position="256"/>
    </location>
</feature>
<evidence type="ECO:0000256" key="6">
    <source>
        <dbReference type="SAM" id="MobiDB-lite"/>
    </source>
</evidence>
<sequence length="761" mass="86810">MPETTANPVASPSRSRVAYHPYRSQASSALSDTTDSISISGLSRRESTDDPETRDAPRGIPRSQTSHSRATSIAIIEDMRTGTPLYDMNPTQVRGEQRRQLRAQYACSERWLQVVERCHPYELPSPEDCSEHAPEEMKALIHVPNRARARGNAIFSHFFRSVKVFDEGEEKSKYICAIMTDDSCKTKLSGGAGMIGRESHMNSTHKAVYEAFRLFQGLQNCLDRLPVDPHASQEQQEYQAPSTPKRTPRKSKFQSALPGIPIPTLEDKATVETCWLNLLSEGAVNYSLFDNPNFRKIKAVSMRGFDVHASQTMKKKVANTTRLFARDLDRCAITFDGWTSADQRKYLGITMHYITTSLQTATILLDMVLIEGERQTGEYLLKKKFSQPGLWKARTHPNAMSILAEEQKVLFGKSYKLLAMNHTRWNSKYVMIARVVKVSPAFEKAYRRMLAAHNDQRANALTLKKLIPSGEEVAILNELIRLLQGAANFTHWVGQLENPTIPQVYPRIEGILPAIDTFVTDGPREMHQQLEKELRQSWSYETIPDSMLVAIFLAPAYGKLDMWNTPLPADARLPPAFEVTDMVFRMLNGRSDPSTYLCKAKYLVVAEIIRLQEEDAQRSAQNRQDSQVSTPSRQKRFHSGPIQTLVRRRMNAAMIVQDYCEQIAAEENDFSEFADLPLDYWNERQEDPEAAYLIRVARAYLGIPATSSESERSFSRAGRILGTNRCRMLHTTFRNLMRNHSFNKFFCRFPHYLNPGYLYWH</sequence>
<dbReference type="Pfam" id="PF05699">
    <property type="entry name" value="Dimer_Tnp_hAT"/>
    <property type="match status" value="1"/>
</dbReference>
<keyword evidence="3" id="KW-0863">Zinc-finger</keyword>
<feature type="compositionally biased region" description="Polar residues" evidence="6">
    <location>
        <begin position="1"/>
        <end position="14"/>
    </location>
</feature>
<dbReference type="PANTHER" id="PTHR46481:SF10">
    <property type="entry name" value="ZINC FINGER BED DOMAIN-CONTAINING PROTEIN 39"/>
    <property type="match status" value="1"/>
</dbReference>
<accession>A0A9P7XLA3</accession>
<keyword evidence="5" id="KW-0539">Nucleus</keyword>
<proteinExistence type="predicted"/>
<organism evidence="8 9">
    <name type="scientific">Linnemannia hyalina</name>
    <dbReference type="NCBI Taxonomy" id="64524"/>
    <lineage>
        <taxon>Eukaryota</taxon>
        <taxon>Fungi</taxon>
        <taxon>Fungi incertae sedis</taxon>
        <taxon>Mucoromycota</taxon>
        <taxon>Mortierellomycotina</taxon>
        <taxon>Mortierellomycetes</taxon>
        <taxon>Mortierellales</taxon>
        <taxon>Mortierellaceae</taxon>
        <taxon>Linnemannia</taxon>
    </lineage>
</organism>
<evidence type="ECO:0000256" key="3">
    <source>
        <dbReference type="ARBA" id="ARBA00022771"/>
    </source>
</evidence>
<keyword evidence="9" id="KW-1185">Reference proteome</keyword>
<evidence type="ECO:0000256" key="2">
    <source>
        <dbReference type="ARBA" id="ARBA00022723"/>
    </source>
</evidence>
<dbReference type="OrthoDB" id="2350832at2759"/>
<evidence type="ECO:0000256" key="5">
    <source>
        <dbReference type="ARBA" id="ARBA00023242"/>
    </source>
</evidence>
<dbReference type="GO" id="GO:0008270">
    <property type="term" value="F:zinc ion binding"/>
    <property type="evidence" value="ECO:0007669"/>
    <property type="project" value="UniProtKB-KW"/>
</dbReference>
<evidence type="ECO:0000256" key="1">
    <source>
        <dbReference type="ARBA" id="ARBA00004123"/>
    </source>
</evidence>
<feature type="compositionally biased region" description="Polar residues" evidence="6">
    <location>
        <begin position="618"/>
        <end position="632"/>
    </location>
</feature>
<keyword evidence="2" id="KW-0479">Metal-binding</keyword>
<dbReference type="SUPFAM" id="SSF53098">
    <property type="entry name" value="Ribonuclease H-like"/>
    <property type="match status" value="1"/>
</dbReference>
<evidence type="ECO:0000313" key="9">
    <source>
        <dbReference type="Proteomes" id="UP000707451"/>
    </source>
</evidence>
<evidence type="ECO:0000256" key="4">
    <source>
        <dbReference type="ARBA" id="ARBA00022833"/>
    </source>
</evidence>
<feature type="compositionally biased region" description="Polar residues" evidence="6">
    <location>
        <begin position="24"/>
        <end position="41"/>
    </location>
</feature>
<comment type="caution">
    <text evidence="8">The sequence shown here is derived from an EMBL/GenBank/DDBJ whole genome shotgun (WGS) entry which is preliminary data.</text>
</comment>
<feature type="region of interest" description="Disordered" evidence="6">
    <location>
        <begin position="1"/>
        <end position="70"/>
    </location>
</feature>
<feature type="domain" description="HAT C-terminal dimerisation" evidence="7">
    <location>
        <begin position="676"/>
        <end position="737"/>
    </location>
</feature>
<dbReference type="PANTHER" id="PTHR46481">
    <property type="entry name" value="ZINC FINGER BED DOMAIN-CONTAINING PROTEIN 4"/>
    <property type="match status" value="1"/>
</dbReference>
<evidence type="ECO:0000313" key="8">
    <source>
        <dbReference type="EMBL" id="KAG9063350.1"/>
    </source>
</evidence>
<dbReference type="InterPro" id="IPR052035">
    <property type="entry name" value="ZnF_BED_domain_contain"/>
</dbReference>
<evidence type="ECO:0000259" key="7">
    <source>
        <dbReference type="Pfam" id="PF05699"/>
    </source>
</evidence>
<dbReference type="InterPro" id="IPR008906">
    <property type="entry name" value="HATC_C_dom"/>
</dbReference>
<keyword evidence="4" id="KW-0862">Zinc</keyword>
<feature type="compositionally biased region" description="Basic and acidic residues" evidence="6">
    <location>
        <begin position="43"/>
        <end position="57"/>
    </location>
</feature>
<feature type="compositionally biased region" description="Polar residues" evidence="6">
    <location>
        <begin position="232"/>
        <end position="245"/>
    </location>
</feature>
<comment type="subcellular location">
    <subcellularLocation>
        <location evidence="1">Nucleus</location>
    </subcellularLocation>
</comment>
<dbReference type="EMBL" id="JAHRHY010000016">
    <property type="protein sequence ID" value="KAG9063350.1"/>
    <property type="molecule type" value="Genomic_DNA"/>
</dbReference>
<reference evidence="8" key="1">
    <citation type="submission" date="2021-06" db="EMBL/GenBank/DDBJ databases">
        <title>Genome Sequence of Mortierella hyaline Strain SCG-10, a Cold-Adapted, Nitrate-Reducing Fungus Isolated from Soil in Minnesota, USA.</title>
        <authorList>
            <person name="Aldossari N."/>
        </authorList>
    </citation>
    <scope>NUCLEOTIDE SEQUENCE</scope>
    <source>
        <strain evidence="8">SCG-10</strain>
    </source>
</reference>
<gene>
    <name evidence="8" type="ORF">KI688_004232</name>
</gene>
<protein>
    <recommendedName>
        <fullName evidence="7">HAT C-terminal dimerisation domain-containing protein</fullName>
    </recommendedName>
</protein>
<dbReference type="GO" id="GO:0046983">
    <property type="term" value="F:protein dimerization activity"/>
    <property type="evidence" value="ECO:0007669"/>
    <property type="project" value="InterPro"/>
</dbReference>
<feature type="region of interest" description="Disordered" evidence="6">
    <location>
        <begin position="615"/>
        <end position="640"/>
    </location>
</feature>